<feature type="transmembrane region" description="Helical" evidence="8">
    <location>
        <begin position="321"/>
        <end position="339"/>
    </location>
</feature>
<dbReference type="GO" id="GO:0009103">
    <property type="term" value="P:lipopolysaccharide biosynthetic process"/>
    <property type="evidence" value="ECO:0007669"/>
    <property type="project" value="UniProtKB-ARBA"/>
</dbReference>
<comment type="subcellular location">
    <subcellularLocation>
        <location evidence="1">Cell membrane</location>
        <topology evidence="1">Multi-pass membrane protein</topology>
    </subcellularLocation>
</comment>
<evidence type="ECO:0000313" key="9">
    <source>
        <dbReference type="EMBL" id="TMI70326.1"/>
    </source>
</evidence>
<keyword evidence="5 8" id="KW-0812">Transmembrane</keyword>
<feature type="transmembrane region" description="Helical" evidence="8">
    <location>
        <begin position="413"/>
        <end position="433"/>
    </location>
</feature>
<feature type="transmembrane region" description="Helical" evidence="8">
    <location>
        <begin position="152"/>
        <end position="170"/>
    </location>
</feature>
<dbReference type="PANTHER" id="PTHR33908:SF11">
    <property type="entry name" value="MEMBRANE PROTEIN"/>
    <property type="match status" value="1"/>
</dbReference>
<feature type="transmembrane region" description="Helical" evidence="8">
    <location>
        <begin position="206"/>
        <end position="233"/>
    </location>
</feature>
<evidence type="ECO:0000256" key="8">
    <source>
        <dbReference type="SAM" id="Phobius"/>
    </source>
</evidence>
<evidence type="ECO:0000256" key="5">
    <source>
        <dbReference type="ARBA" id="ARBA00022692"/>
    </source>
</evidence>
<comment type="caution">
    <text evidence="9">The sequence shown here is derived from an EMBL/GenBank/DDBJ whole genome shotgun (WGS) entry which is preliminary data.</text>
</comment>
<dbReference type="AlphaFoldDB" id="A0A537IGD2"/>
<feature type="transmembrane region" description="Helical" evidence="8">
    <location>
        <begin position="245"/>
        <end position="262"/>
    </location>
</feature>
<dbReference type="GO" id="GO:0016763">
    <property type="term" value="F:pentosyltransferase activity"/>
    <property type="evidence" value="ECO:0007669"/>
    <property type="project" value="TreeGrafter"/>
</dbReference>
<keyword evidence="6 8" id="KW-1133">Transmembrane helix</keyword>
<keyword evidence="4" id="KW-0808">Transferase</keyword>
<feature type="transmembrane region" description="Helical" evidence="8">
    <location>
        <begin position="41"/>
        <end position="61"/>
    </location>
</feature>
<dbReference type="PANTHER" id="PTHR33908">
    <property type="entry name" value="MANNOSYLTRANSFERASE YKCB-RELATED"/>
    <property type="match status" value="1"/>
</dbReference>
<evidence type="ECO:0000256" key="2">
    <source>
        <dbReference type="ARBA" id="ARBA00022475"/>
    </source>
</evidence>
<evidence type="ECO:0000256" key="6">
    <source>
        <dbReference type="ARBA" id="ARBA00022989"/>
    </source>
</evidence>
<dbReference type="InterPro" id="IPR050297">
    <property type="entry name" value="LipidA_mod_glycosyltrf_83"/>
</dbReference>
<organism evidence="9 10">
    <name type="scientific">Candidatus Segetimicrobium genomatis</name>
    <dbReference type="NCBI Taxonomy" id="2569760"/>
    <lineage>
        <taxon>Bacteria</taxon>
        <taxon>Bacillati</taxon>
        <taxon>Candidatus Sysuimicrobiota</taxon>
        <taxon>Candidatus Sysuimicrobiia</taxon>
        <taxon>Candidatus Sysuimicrobiales</taxon>
        <taxon>Candidatus Segetimicrobiaceae</taxon>
        <taxon>Candidatus Segetimicrobium</taxon>
    </lineage>
</organism>
<proteinExistence type="predicted"/>
<evidence type="ECO:0000256" key="3">
    <source>
        <dbReference type="ARBA" id="ARBA00022676"/>
    </source>
</evidence>
<feature type="transmembrane region" description="Helical" evidence="8">
    <location>
        <begin position="355"/>
        <end position="373"/>
    </location>
</feature>
<sequence>MMTPSGNTQAVLANITSRVGTGGPGTRFAGGDAGPPPTINVSLAGFLLLFVTSRLLYLMLIDPGHLYYIGEELYRGIIAQELVTGLTLPFLEYRADNYALGSLVIGALAAGFFLLFGPTVFALKLAPLLLFTLALAFWYWTLQRAAGERVAGYFAMLFCFSPPLFTDYSVTAMGYHSESIFFSALTVLLLFRMLSDEQGSLAVPAFLGLTAGVGLWIAYIHGLTLLATLGCWLWHDKGRFWQARVLWFALGFAVGFAPWILFNAQTHFAGLVVYDKNVWEHFGLAYLWDGLSHPRRLSLYEFFADIASDDQRDLPRRAVNLLYSLLYLGPILTVGILRLKTVRSAPTGPSPPRPALVRFSLLYVVVFALAVQFSDFRATRYHLPAYPFLFFLVAHSLARCQEAFPNVQKKIQIIFLGSVVVLGLGTHVPLLSLDRPGAALSAKGYSYARTPF</sequence>
<keyword evidence="2" id="KW-1003">Cell membrane</keyword>
<protein>
    <submittedName>
        <fullName evidence="9">Uncharacterized protein</fullName>
    </submittedName>
</protein>
<reference evidence="9 10" key="1">
    <citation type="journal article" date="2019" name="Nat. Microbiol.">
        <title>Mediterranean grassland soil C-N compound turnover is dependent on rainfall and depth, and is mediated by genomically divergent microorganisms.</title>
        <authorList>
            <person name="Diamond S."/>
            <person name="Andeer P.F."/>
            <person name="Li Z."/>
            <person name="Crits-Christoph A."/>
            <person name="Burstein D."/>
            <person name="Anantharaman K."/>
            <person name="Lane K.R."/>
            <person name="Thomas B.C."/>
            <person name="Pan C."/>
            <person name="Northen T.R."/>
            <person name="Banfield J.F."/>
        </authorList>
    </citation>
    <scope>NUCLEOTIDE SEQUENCE [LARGE SCALE GENOMIC DNA]</scope>
    <source>
        <strain evidence="9">NP_8</strain>
    </source>
</reference>
<keyword evidence="3" id="KW-0328">Glycosyltransferase</keyword>
<evidence type="ECO:0000256" key="7">
    <source>
        <dbReference type="ARBA" id="ARBA00023136"/>
    </source>
</evidence>
<name>A0A537IGD2_9BACT</name>
<dbReference type="EMBL" id="VBAP01000151">
    <property type="protein sequence ID" value="TMI70326.1"/>
    <property type="molecule type" value="Genomic_DNA"/>
</dbReference>
<feature type="transmembrane region" description="Helical" evidence="8">
    <location>
        <begin position="121"/>
        <end position="140"/>
    </location>
</feature>
<accession>A0A537IGD2</accession>
<evidence type="ECO:0000256" key="4">
    <source>
        <dbReference type="ARBA" id="ARBA00022679"/>
    </source>
</evidence>
<feature type="transmembrane region" description="Helical" evidence="8">
    <location>
        <begin position="97"/>
        <end position="116"/>
    </location>
</feature>
<dbReference type="Proteomes" id="UP000318834">
    <property type="component" value="Unassembled WGS sequence"/>
</dbReference>
<evidence type="ECO:0000256" key="1">
    <source>
        <dbReference type="ARBA" id="ARBA00004651"/>
    </source>
</evidence>
<feature type="non-terminal residue" evidence="9">
    <location>
        <position position="452"/>
    </location>
</feature>
<keyword evidence="7 8" id="KW-0472">Membrane</keyword>
<dbReference type="GO" id="GO:0005886">
    <property type="term" value="C:plasma membrane"/>
    <property type="evidence" value="ECO:0007669"/>
    <property type="project" value="UniProtKB-SubCell"/>
</dbReference>
<evidence type="ECO:0000313" key="10">
    <source>
        <dbReference type="Proteomes" id="UP000318834"/>
    </source>
</evidence>
<feature type="transmembrane region" description="Helical" evidence="8">
    <location>
        <begin position="177"/>
        <end position="194"/>
    </location>
</feature>
<gene>
    <name evidence="9" type="ORF">E6H05_13745</name>
</gene>